<name>G0EG61_PYRF1</name>
<gene>
    <name evidence="1" type="ordered locus">Pyrfu_0438</name>
</gene>
<evidence type="ECO:0000313" key="2">
    <source>
        <dbReference type="Proteomes" id="UP000001037"/>
    </source>
</evidence>
<keyword evidence="2" id="KW-1185">Reference proteome</keyword>
<dbReference type="HOGENOM" id="CLU_2695911_0_0_2"/>
<proteinExistence type="predicted"/>
<reference evidence="1 2" key="1">
    <citation type="journal article" date="2011" name="Stand. Genomic Sci.">
        <title>Complete genome sequence of the hyperthermophilic chemolithoautotroph Pyrolobus fumarii type strain (1A).</title>
        <authorList>
            <person name="Anderson I."/>
            <person name="Goker M."/>
            <person name="Nolan M."/>
            <person name="Lucas S."/>
            <person name="Hammon N."/>
            <person name="Deshpande S."/>
            <person name="Cheng J.F."/>
            <person name="Tapia R."/>
            <person name="Han C."/>
            <person name="Goodwin L."/>
            <person name="Pitluck S."/>
            <person name="Huntemann M."/>
            <person name="Liolios K."/>
            <person name="Ivanova N."/>
            <person name="Pagani I."/>
            <person name="Mavromatis K."/>
            <person name="Ovchinikova G."/>
            <person name="Pati A."/>
            <person name="Chen A."/>
            <person name="Palaniappan K."/>
            <person name="Land M."/>
            <person name="Hauser L."/>
            <person name="Brambilla E.M."/>
            <person name="Huber H."/>
            <person name="Yasawong M."/>
            <person name="Rohde M."/>
            <person name="Spring S."/>
            <person name="Abt B."/>
            <person name="Sikorski J."/>
            <person name="Wirth R."/>
            <person name="Detter J.C."/>
            <person name="Woyke T."/>
            <person name="Bristow J."/>
            <person name="Eisen J.A."/>
            <person name="Markowitz V."/>
            <person name="Hugenholtz P."/>
            <person name="Kyrpides N.C."/>
            <person name="Klenk H.P."/>
            <person name="Lapidus A."/>
        </authorList>
    </citation>
    <scope>NUCLEOTIDE SEQUENCE [LARGE SCALE GENOMIC DNA]</scope>
    <source>
        <strain evidence="2">DSM 11204 / 1A</strain>
    </source>
</reference>
<organism evidence="1 2">
    <name type="scientific">Pyrolobus fumarii (strain DSM 11204 / 1A)</name>
    <dbReference type="NCBI Taxonomy" id="694429"/>
    <lineage>
        <taxon>Archaea</taxon>
        <taxon>Thermoproteota</taxon>
        <taxon>Thermoprotei</taxon>
        <taxon>Desulfurococcales</taxon>
        <taxon>Pyrodictiaceae</taxon>
        <taxon>Pyrolobus</taxon>
    </lineage>
</organism>
<dbReference type="EMBL" id="CP002838">
    <property type="protein sequence ID" value="AEM38309.1"/>
    <property type="molecule type" value="Genomic_DNA"/>
</dbReference>
<dbReference type="Proteomes" id="UP000001037">
    <property type="component" value="Chromosome"/>
</dbReference>
<dbReference type="AlphaFoldDB" id="G0EG61"/>
<dbReference type="KEGG" id="pfm:Pyrfu_0438"/>
<dbReference type="InParanoid" id="G0EG61"/>
<dbReference type="STRING" id="694429.Pyrfu_0438"/>
<accession>G0EG61</accession>
<sequence length="73" mass="8021">MEEADRIYYDVVARRLVYASWIGSWRVLVVAEEGQGCMVVVTVIATGGLEVEEGRVSSGRWVCIHGCCGDTRA</sequence>
<evidence type="ECO:0000313" key="1">
    <source>
        <dbReference type="EMBL" id="AEM38309.1"/>
    </source>
</evidence>
<protein>
    <submittedName>
        <fullName evidence="1">Uncharacterized protein</fullName>
    </submittedName>
</protein>